<proteinExistence type="inferred from homology"/>
<keyword evidence="6" id="KW-0963">Cytoplasm</keyword>
<protein>
    <recommendedName>
        <fullName evidence="6">tRNA(Ile)-lysidine synthase</fullName>
        <ecNumber evidence="6">6.3.4.19</ecNumber>
    </recommendedName>
    <alternativeName>
        <fullName evidence="6">tRNA(Ile)-2-lysyl-cytidine synthase</fullName>
    </alternativeName>
    <alternativeName>
        <fullName evidence="6">tRNA(Ile)-lysidine synthetase</fullName>
    </alternativeName>
</protein>
<evidence type="ECO:0000313" key="9">
    <source>
        <dbReference type="Proteomes" id="UP000623067"/>
    </source>
</evidence>
<comment type="catalytic activity">
    <reaction evidence="5 6">
        <text>cytidine(34) in tRNA(Ile2) + L-lysine + ATP = lysidine(34) in tRNA(Ile2) + AMP + diphosphate + H(+)</text>
        <dbReference type="Rhea" id="RHEA:43744"/>
        <dbReference type="Rhea" id="RHEA-COMP:10625"/>
        <dbReference type="Rhea" id="RHEA-COMP:10670"/>
        <dbReference type="ChEBI" id="CHEBI:15378"/>
        <dbReference type="ChEBI" id="CHEBI:30616"/>
        <dbReference type="ChEBI" id="CHEBI:32551"/>
        <dbReference type="ChEBI" id="CHEBI:33019"/>
        <dbReference type="ChEBI" id="CHEBI:82748"/>
        <dbReference type="ChEBI" id="CHEBI:83665"/>
        <dbReference type="ChEBI" id="CHEBI:456215"/>
        <dbReference type="EC" id="6.3.4.19"/>
    </reaction>
</comment>
<dbReference type="GO" id="GO:0032267">
    <property type="term" value="F:tRNA(Ile)-lysidine synthase activity"/>
    <property type="evidence" value="ECO:0007669"/>
    <property type="project" value="UniProtKB-EC"/>
</dbReference>
<keyword evidence="4 6" id="KW-0067">ATP-binding</keyword>
<comment type="similarity">
    <text evidence="6">Belongs to the tRNA(Ile)-lysidine synthase family.</text>
</comment>
<evidence type="ECO:0000256" key="4">
    <source>
        <dbReference type="ARBA" id="ARBA00022840"/>
    </source>
</evidence>
<comment type="subcellular location">
    <subcellularLocation>
        <location evidence="6">Cytoplasm</location>
    </subcellularLocation>
</comment>
<dbReference type="NCBIfam" id="TIGR02432">
    <property type="entry name" value="lysidine_TilS_N"/>
    <property type="match status" value="1"/>
</dbReference>
<comment type="domain">
    <text evidence="6">The N-terminal region contains the highly conserved SGGXDS motif, predicted to be a P-loop motif involved in ATP binding.</text>
</comment>
<dbReference type="EC" id="6.3.4.19" evidence="6"/>
<evidence type="ECO:0000256" key="5">
    <source>
        <dbReference type="ARBA" id="ARBA00048539"/>
    </source>
</evidence>
<comment type="function">
    <text evidence="6">Ligates lysine onto the cytidine present at position 34 of the AUA codon-specific tRNA(Ile) that contains the anticodon CAU, in an ATP-dependent manner. Cytidine is converted to lysidine, thus changing the amino acid specificity of the tRNA from methionine to isoleucine.</text>
</comment>
<gene>
    <name evidence="6" type="primary">tilS</name>
    <name evidence="8" type="ORF">GCM10011380_07670</name>
</gene>
<keyword evidence="2 6" id="KW-0819">tRNA processing</keyword>
<keyword evidence="9" id="KW-1185">Reference proteome</keyword>
<evidence type="ECO:0000256" key="6">
    <source>
        <dbReference type="HAMAP-Rule" id="MF_01161"/>
    </source>
</evidence>
<dbReference type="PANTHER" id="PTHR43033">
    <property type="entry name" value="TRNA(ILE)-LYSIDINE SYNTHASE-RELATED"/>
    <property type="match status" value="1"/>
</dbReference>
<dbReference type="Proteomes" id="UP000623067">
    <property type="component" value="Unassembled WGS sequence"/>
</dbReference>
<evidence type="ECO:0000256" key="2">
    <source>
        <dbReference type="ARBA" id="ARBA00022694"/>
    </source>
</evidence>
<dbReference type="Pfam" id="PF01171">
    <property type="entry name" value="ATP_bind_3"/>
    <property type="match status" value="1"/>
</dbReference>
<comment type="caution">
    <text evidence="8">The sequence shown here is derived from an EMBL/GenBank/DDBJ whole genome shotgun (WGS) entry which is preliminary data.</text>
</comment>
<sequence>MLAPDLVTRFAADLAALTGEPHPPLALAVSGGPDSMAMLALAAAALPGDVIAATFDHRLRAESAGEAAMVARWCADHAIPHAVLTPARPIAANSLQARARTARYAALAAWAAGQGARFVATAHHADDQAETMLMRANRASGVAGLSGIRRRRPLGAVMLVRPLLGWRRAELAAIVAALALPVVDDPSNRDPRFARARVRQWLAAIPELDTGSIARSADHLAEMLADWEQLADRVWSQRPADAAIDVADQPRTLRRLLLRRLIAAVRASHAIVRPPFGPETHVEAMLDALAEGRRATQGGVVVTPRGTVWTAAPAPPRRDHA</sequence>
<dbReference type="HAMAP" id="MF_01161">
    <property type="entry name" value="tRNA_Ile_lys_synt"/>
    <property type="match status" value="1"/>
</dbReference>
<keyword evidence="1 6" id="KW-0436">Ligase</keyword>
<dbReference type="Gene3D" id="3.40.50.620">
    <property type="entry name" value="HUPs"/>
    <property type="match status" value="1"/>
</dbReference>
<dbReference type="AlphaFoldDB" id="A0A916WPK9"/>
<evidence type="ECO:0000313" key="8">
    <source>
        <dbReference type="EMBL" id="GGB20555.1"/>
    </source>
</evidence>
<dbReference type="GO" id="GO:0005737">
    <property type="term" value="C:cytoplasm"/>
    <property type="evidence" value="ECO:0007669"/>
    <property type="project" value="UniProtKB-SubCell"/>
</dbReference>
<dbReference type="CDD" id="cd01992">
    <property type="entry name" value="TilS_N"/>
    <property type="match status" value="1"/>
</dbReference>
<evidence type="ECO:0000259" key="7">
    <source>
        <dbReference type="Pfam" id="PF01171"/>
    </source>
</evidence>
<dbReference type="InterPro" id="IPR012795">
    <property type="entry name" value="tRNA_Ile_lys_synt_N"/>
</dbReference>
<dbReference type="InterPro" id="IPR012094">
    <property type="entry name" value="tRNA_Ile_lys_synt"/>
</dbReference>
<evidence type="ECO:0000256" key="3">
    <source>
        <dbReference type="ARBA" id="ARBA00022741"/>
    </source>
</evidence>
<reference evidence="8" key="1">
    <citation type="journal article" date="2014" name="Int. J. Syst. Evol. Microbiol.">
        <title>Complete genome sequence of Corynebacterium casei LMG S-19264T (=DSM 44701T), isolated from a smear-ripened cheese.</title>
        <authorList>
            <consortium name="US DOE Joint Genome Institute (JGI-PGF)"/>
            <person name="Walter F."/>
            <person name="Albersmeier A."/>
            <person name="Kalinowski J."/>
            <person name="Ruckert C."/>
        </authorList>
    </citation>
    <scope>NUCLEOTIDE SEQUENCE</scope>
    <source>
        <strain evidence="8">CGMCC 1.15330</strain>
    </source>
</reference>
<accession>A0A916WPK9</accession>
<dbReference type="GO" id="GO:0006400">
    <property type="term" value="P:tRNA modification"/>
    <property type="evidence" value="ECO:0007669"/>
    <property type="project" value="UniProtKB-UniRule"/>
</dbReference>
<dbReference type="InterPro" id="IPR011063">
    <property type="entry name" value="TilS/TtcA_N"/>
</dbReference>
<keyword evidence="3 6" id="KW-0547">Nucleotide-binding</keyword>
<dbReference type="EMBL" id="BMIH01000001">
    <property type="protein sequence ID" value="GGB20555.1"/>
    <property type="molecule type" value="Genomic_DNA"/>
</dbReference>
<feature type="binding site" evidence="6">
    <location>
        <begin position="30"/>
        <end position="35"/>
    </location>
    <ligand>
        <name>ATP</name>
        <dbReference type="ChEBI" id="CHEBI:30616"/>
    </ligand>
</feature>
<organism evidence="8 9">
    <name type="scientific">Sphingomonas metalli</name>
    <dbReference type="NCBI Taxonomy" id="1779358"/>
    <lineage>
        <taxon>Bacteria</taxon>
        <taxon>Pseudomonadati</taxon>
        <taxon>Pseudomonadota</taxon>
        <taxon>Alphaproteobacteria</taxon>
        <taxon>Sphingomonadales</taxon>
        <taxon>Sphingomonadaceae</taxon>
        <taxon>Sphingomonas</taxon>
    </lineage>
</organism>
<dbReference type="SUPFAM" id="SSF52402">
    <property type="entry name" value="Adenine nucleotide alpha hydrolases-like"/>
    <property type="match status" value="1"/>
</dbReference>
<dbReference type="InterPro" id="IPR014729">
    <property type="entry name" value="Rossmann-like_a/b/a_fold"/>
</dbReference>
<name>A0A916WPK9_9SPHN</name>
<dbReference type="PANTHER" id="PTHR43033:SF1">
    <property type="entry name" value="TRNA(ILE)-LYSIDINE SYNTHASE-RELATED"/>
    <property type="match status" value="1"/>
</dbReference>
<evidence type="ECO:0000256" key="1">
    <source>
        <dbReference type="ARBA" id="ARBA00022598"/>
    </source>
</evidence>
<dbReference type="GO" id="GO:0005524">
    <property type="term" value="F:ATP binding"/>
    <property type="evidence" value="ECO:0007669"/>
    <property type="project" value="UniProtKB-UniRule"/>
</dbReference>
<reference evidence="8" key="2">
    <citation type="submission" date="2020-09" db="EMBL/GenBank/DDBJ databases">
        <authorList>
            <person name="Sun Q."/>
            <person name="Zhou Y."/>
        </authorList>
    </citation>
    <scope>NUCLEOTIDE SEQUENCE</scope>
    <source>
        <strain evidence="8">CGMCC 1.15330</strain>
    </source>
</reference>
<feature type="domain" description="tRNA(Ile)-lysidine/2-thiocytidine synthase N-terminal" evidence="7">
    <location>
        <begin position="26"/>
        <end position="200"/>
    </location>
</feature>